<reference evidence="1" key="1">
    <citation type="submission" date="2020-06" db="EMBL/GenBank/DDBJ databases">
        <authorList>
            <person name="Dong N."/>
        </authorList>
    </citation>
    <scope>NUCLEOTIDE SEQUENCE</scope>
    <source>
        <strain evidence="1">R1692</strain>
    </source>
</reference>
<dbReference type="Proteomes" id="UP001170954">
    <property type="component" value="Unassembled WGS sequence"/>
</dbReference>
<evidence type="ECO:0000313" key="2">
    <source>
        <dbReference type="Proteomes" id="UP001170954"/>
    </source>
</evidence>
<sequence length="143" mass="16381">MAGKISKQKAIELILVELDKGSTFSACMALNGTNWHIPERTFKRYWKEANQTYSERQQAIQSLVNEQRVELEKERVKSNILTKEQRMEIASQIAVDVEASNSDKIKAMDYLSKIDGDYAAIKQDVNINGSITPENWLMLQDKK</sequence>
<accession>A0ABT7NQ27</accession>
<proteinExistence type="predicted"/>
<dbReference type="RefSeq" id="WP_286651795.1">
    <property type="nucleotide sequence ID" value="NZ_JACAGK010000044.1"/>
</dbReference>
<evidence type="ECO:0000313" key="1">
    <source>
        <dbReference type="EMBL" id="MDM1049353.1"/>
    </source>
</evidence>
<dbReference type="EMBL" id="JACAGK010000044">
    <property type="protein sequence ID" value="MDM1049353.1"/>
    <property type="molecule type" value="Genomic_DNA"/>
</dbReference>
<name>A0ABT7NQ27_9SPHI</name>
<comment type="caution">
    <text evidence="1">The sequence shown here is derived from an EMBL/GenBank/DDBJ whole genome shotgun (WGS) entry which is preliminary data.</text>
</comment>
<gene>
    <name evidence="1" type="ORF">HX018_14010</name>
</gene>
<protein>
    <submittedName>
        <fullName evidence="1">Uncharacterized protein</fullName>
    </submittedName>
</protein>
<reference evidence="1" key="2">
    <citation type="journal article" date="2022" name="Sci. Total Environ.">
        <title>Prevalence, transmission, and molecular epidemiology of tet(X)-positive bacteria among humans, animals, and environmental niches in China: An epidemiological, and genomic-based study.</title>
        <authorList>
            <person name="Dong N."/>
            <person name="Zeng Y."/>
            <person name="Cai C."/>
            <person name="Sun C."/>
            <person name="Lu J."/>
            <person name="Liu C."/>
            <person name="Zhou H."/>
            <person name="Sun Q."/>
            <person name="Shu L."/>
            <person name="Wang H."/>
            <person name="Wang Y."/>
            <person name="Wang S."/>
            <person name="Wu C."/>
            <person name="Chan E.W."/>
            <person name="Chen G."/>
            <person name="Shen Z."/>
            <person name="Chen S."/>
            <person name="Zhang R."/>
        </authorList>
    </citation>
    <scope>NUCLEOTIDE SEQUENCE</scope>
    <source>
        <strain evidence="1">R1692</strain>
    </source>
</reference>
<organism evidence="1 2">
    <name type="scientific">Sphingobacterium hotanense</name>
    <dbReference type="NCBI Taxonomy" id="649196"/>
    <lineage>
        <taxon>Bacteria</taxon>
        <taxon>Pseudomonadati</taxon>
        <taxon>Bacteroidota</taxon>
        <taxon>Sphingobacteriia</taxon>
        <taxon>Sphingobacteriales</taxon>
        <taxon>Sphingobacteriaceae</taxon>
        <taxon>Sphingobacterium</taxon>
    </lineage>
</organism>
<keyword evidence="2" id="KW-1185">Reference proteome</keyword>